<dbReference type="PANTHER" id="PTHR43673">
    <property type="entry name" value="NAD(P)H NITROREDUCTASE YDGI-RELATED"/>
    <property type="match status" value="1"/>
</dbReference>
<accession>A0AAU7W6Z7</accession>
<dbReference type="InterPro" id="IPR029479">
    <property type="entry name" value="Nitroreductase"/>
</dbReference>
<gene>
    <name evidence="4" type="ORF">ABIQ69_00970</name>
</gene>
<evidence type="ECO:0000256" key="1">
    <source>
        <dbReference type="ARBA" id="ARBA00007118"/>
    </source>
</evidence>
<dbReference type="RefSeq" id="WP_350348528.1">
    <property type="nucleotide sequence ID" value="NZ_CP158374.1"/>
</dbReference>
<organism evidence="4">
    <name type="scientific">Agromyces sp. G08B096</name>
    <dbReference type="NCBI Taxonomy" id="3156399"/>
    <lineage>
        <taxon>Bacteria</taxon>
        <taxon>Bacillati</taxon>
        <taxon>Actinomycetota</taxon>
        <taxon>Actinomycetes</taxon>
        <taxon>Micrococcales</taxon>
        <taxon>Microbacteriaceae</taxon>
        <taxon>Agromyces</taxon>
    </lineage>
</organism>
<dbReference type="CDD" id="cd02138">
    <property type="entry name" value="TdsD-like"/>
    <property type="match status" value="1"/>
</dbReference>
<keyword evidence="2" id="KW-0560">Oxidoreductase</keyword>
<dbReference type="InterPro" id="IPR000415">
    <property type="entry name" value="Nitroreductase-like"/>
</dbReference>
<feature type="domain" description="Nitroreductase" evidence="3">
    <location>
        <begin position="23"/>
        <end position="68"/>
    </location>
</feature>
<reference evidence="4" key="1">
    <citation type="submission" date="2024-05" db="EMBL/GenBank/DDBJ databases">
        <authorList>
            <person name="Yu L."/>
        </authorList>
    </citation>
    <scope>NUCLEOTIDE SEQUENCE</scope>
    <source>
        <strain evidence="4">G08B096</strain>
    </source>
</reference>
<comment type="similarity">
    <text evidence="1">Belongs to the nitroreductase family.</text>
</comment>
<dbReference type="EMBL" id="CP158374">
    <property type="protein sequence ID" value="XBX82511.1"/>
    <property type="molecule type" value="Genomic_DNA"/>
</dbReference>
<evidence type="ECO:0000256" key="2">
    <source>
        <dbReference type="ARBA" id="ARBA00023002"/>
    </source>
</evidence>
<dbReference type="AlphaFoldDB" id="A0AAU7W6Z7"/>
<evidence type="ECO:0000313" key="4">
    <source>
        <dbReference type="EMBL" id="XBX82511.1"/>
    </source>
</evidence>
<dbReference type="GO" id="GO:0016491">
    <property type="term" value="F:oxidoreductase activity"/>
    <property type="evidence" value="ECO:0007669"/>
    <property type="project" value="UniProtKB-KW"/>
</dbReference>
<feature type="domain" description="Nitroreductase" evidence="3">
    <location>
        <begin position="81"/>
        <end position="164"/>
    </location>
</feature>
<dbReference type="Gene3D" id="3.40.109.10">
    <property type="entry name" value="NADH Oxidase"/>
    <property type="match status" value="1"/>
</dbReference>
<evidence type="ECO:0000259" key="3">
    <source>
        <dbReference type="Pfam" id="PF00881"/>
    </source>
</evidence>
<proteinExistence type="inferred from homology"/>
<dbReference type="PANTHER" id="PTHR43673:SF10">
    <property type="entry name" value="NADH DEHYDROGENASE_NAD(P)H NITROREDUCTASE XCC3605-RELATED"/>
    <property type="match status" value="1"/>
</dbReference>
<dbReference type="Pfam" id="PF00881">
    <property type="entry name" value="Nitroreductase"/>
    <property type="match status" value="2"/>
</dbReference>
<dbReference type="SUPFAM" id="SSF55469">
    <property type="entry name" value="FMN-dependent nitroreductase-like"/>
    <property type="match status" value="1"/>
</dbReference>
<sequence length="197" mass="21699">MTLVTELTDRTADTEAPLISALVERWSPRAYDPTAVVPTETLRTVFEAARWAPSANNVQPWRFIVARRGTDAFAKIHDGLLGFNQAWADSAAVLVVNLAETVDPEGRPRPWARYDLGQAVAHLTVQAQHEGLHTHQMGGFDAQRLHDAFELDDSLEVVSVTAIGVLGHVESLPDGLREREVAPRVRKPLDELVIVGE</sequence>
<name>A0AAU7W6Z7_9MICO</name>
<protein>
    <submittedName>
        <fullName evidence="4">Nitroreductase family protein</fullName>
    </submittedName>
</protein>